<reference evidence="8" key="1">
    <citation type="journal article" date="2013" name="Genetics">
        <title>The draft genome and transcriptome of Panagrellus redivivus are shaped by the harsh demands of a free-living lifestyle.</title>
        <authorList>
            <person name="Srinivasan J."/>
            <person name="Dillman A.R."/>
            <person name="Macchietto M.G."/>
            <person name="Heikkinen L."/>
            <person name="Lakso M."/>
            <person name="Fracchia K.M."/>
            <person name="Antoshechkin I."/>
            <person name="Mortazavi A."/>
            <person name="Wong G."/>
            <person name="Sternberg P.W."/>
        </authorList>
    </citation>
    <scope>NUCLEOTIDE SEQUENCE [LARGE SCALE GENOMIC DNA]</scope>
    <source>
        <strain evidence="8">MT8872</strain>
    </source>
</reference>
<dbReference type="SUPFAM" id="SSF158553">
    <property type="entry name" value="TAFH domain-like"/>
    <property type="match status" value="1"/>
</dbReference>
<keyword evidence="4" id="KW-0804">Transcription</keyword>
<keyword evidence="8" id="KW-1185">Reference proteome</keyword>
<feature type="compositionally biased region" description="Low complexity" evidence="6">
    <location>
        <begin position="101"/>
        <end position="229"/>
    </location>
</feature>
<dbReference type="GO" id="GO:0016251">
    <property type="term" value="F:RNA polymerase II general transcription initiation factor activity"/>
    <property type="evidence" value="ECO:0007669"/>
    <property type="project" value="TreeGrafter"/>
</dbReference>
<dbReference type="InterPro" id="IPR003894">
    <property type="entry name" value="TAFH_NHR1"/>
</dbReference>
<protein>
    <submittedName>
        <fullName evidence="9">TAFH domain-containing protein</fullName>
    </submittedName>
</protein>
<proteinExistence type="inferred from homology"/>
<dbReference type="InterPro" id="IPR045144">
    <property type="entry name" value="TAF4"/>
</dbReference>
<organism evidence="8 9">
    <name type="scientific">Panagrellus redivivus</name>
    <name type="common">Microworm</name>
    <dbReference type="NCBI Taxonomy" id="6233"/>
    <lineage>
        <taxon>Eukaryota</taxon>
        <taxon>Metazoa</taxon>
        <taxon>Ecdysozoa</taxon>
        <taxon>Nematoda</taxon>
        <taxon>Chromadorea</taxon>
        <taxon>Rhabditida</taxon>
        <taxon>Tylenchina</taxon>
        <taxon>Panagrolaimomorpha</taxon>
        <taxon>Panagrolaimoidea</taxon>
        <taxon>Panagrolaimidae</taxon>
        <taxon>Panagrellus</taxon>
    </lineage>
</organism>
<evidence type="ECO:0000256" key="1">
    <source>
        <dbReference type="ARBA" id="ARBA00004123"/>
    </source>
</evidence>
<evidence type="ECO:0000259" key="7">
    <source>
        <dbReference type="PROSITE" id="PS51119"/>
    </source>
</evidence>
<evidence type="ECO:0000256" key="5">
    <source>
        <dbReference type="ARBA" id="ARBA00023242"/>
    </source>
</evidence>
<dbReference type="PROSITE" id="PS51119">
    <property type="entry name" value="TAFH"/>
    <property type="match status" value="1"/>
</dbReference>
<feature type="region of interest" description="Disordered" evidence="6">
    <location>
        <begin position="356"/>
        <end position="433"/>
    </location>
</feature>
<evidence type="ECO:0000256" key="6">
    <source>
        <dbReference type="SAM" id="MobiDB-lite"/>
    </source>
</evidence>
<comment type="subcellular location">
    <subcellularLocation>
        <location evidence="1">Nucleus</location>
    </subcellularLocation>
</comment>
<keyword evidence="5" id="KW-0539">Nucleus</keyword>
<sequence>MNPPNQQRRVSSQEYAQQEQVQQFHSQHMGTPVYLRGNVQAMNVQRIPQQHVMTNIPMHRNEHQMGSGHMIYAQHQVQQGQQHQLQQPRAMNPQTTIMRGMPSQQQMRQSTPQQQQRPNSSQQQQQMQRPPTPQLQHQMQQQMQQRPQTPVQHQMQMQQSQQPMQANQMQQGQQPMQASQIQQGQQQMQHNQQQMQQNQQQMQQMSQQQQIQRSQTPQQQAQGPQTPQNMMPPPRQPAQQQAATPQSANSNSNLSSTQVQDVNKLGRLLRTTIILAGKQSPEKMAKMASYVSQLIHSELTESEFAIKLTETVGHSPQQKLLEFFESALPYLRTEILSGRLPIDSVIKVPVATPSLNDSNSHGSPASFHGPSPQLSTTPSVSSPMSRHLVEPGSEPAHQPRANIPFSPLTQPPASAPTLDPTSSTASAEGQQQPTQQILYHANTGVVGQQPQVAQFLVPHPPQQNHPQVVISQPQMVQLVQQPIATSSAQIPEFQPVVEQMDTSEPDQPTLINSAALAEMLTKNMPGGAIEEGVVRLLSDCVEARIRALLLKASEAAEARLFSHRNNSNFVEIDDPRSQLRFVQKYEGALAKRRLEAEKEKELSSKPKGKSKDLDALEKAKQEKEAYLHQEANAAANAALGIKRRRIADDSADSDLASRLRKHIITQKDLVYVFENDRHCRSTLVYQRTLYGLDEDGNPFQ</sequence>
<dbReference type="PANTHER" id="PTHR15138">
    <property type="entry name" value="TRANSCRIPTION INITIATION FACTOR TFIID SUBUNIT 4"/>
    <property type="match status" value="1"/>
</dbReference>
<dbReference type="CDD" id="cd08045">
    <property type="entry name" value="HFD_TAF4"/>
    <property type="match status" value="1"/>
</dbReference>
<feature type="compositionally biased region" description="Polar residues" evidence="6">
    <location>
        <begin position="372"/>
        <end position="384"/>
    </location>
</feature>
<dbReference type="WBParaSite" id="Pan_g14656.t1">
    <property type="protein sequence ID" value="Pan_g14656.t1"/>
    <property type="gene ID" value="Pan_g14656"/>
</dbReference>
<dbReference type="GO" id="GO:0006367">
    <property type="term" value="P:transcription initiation at RNA polymerase II promoter"/>
    <property type="evidence" value="ECO:0007669"/>
    <property type="project" value="TreeGrafter"/>
</dbReference>
<comment type="similarity">
    <text evidence="2">Belongs to the TAF4 family.</text>
</comment>
<evidence type="ECO:0000256" key="3">
    <source>
        <dbReference type="ARBA" id="ARBA00023015"/>
    </source>
</evidence>
<feature type="compositionally biased region" description="Polar residues" evidence="6">
    <location>
        <begin position="419"/>
        <end position="433"/>
    </location>
</feature>
<dbReference type="Gene3D" id="1.20.120.1110">
    <property type="entry name" value="TAFH/NHR1 domain"/>
    <property type="match status" value="1"/>
</dbReference>
<evidence type="ECO:0000313" key="8">
    <source>
        <dbReference type="Proteomes" id="UP000492821"/>
    </source>
</evidence>
<dbReference type="GO" id="GO:0005669">
    <property type="term" value="C:transcription factor TFIID complex"/>
    <property type="evidence" value="ECO:0007669"/>
    <property type="project" value="InterPro"/>
</dbReference>
<keyword evidence="3" id="KW-0805">Transcription regulation</keyword>
<evidence type="ECO:0000313" key="9">
    <source>
        <dbReference type="WBParaSite" id="Pan_g14656.t1"/>
    </source>
</evidence>
<reference evidence="9" key="2">
    <citation type="submission" date="2020-10" db="UniProtKB">
        <authorList>
            <consortium name="WormBaseParasite"/>
        </authorList>
    </citation>
    <scope>IDENTIFICATION</scope>
</reference>
<feature type="region of interest" description="Disordered" evidence="6">
    <location>
        <begin position="100"/>
        <end position="259"/>
    </location>
</feature>
<evidence type="ECO:0000256" key="2">
    <source>
        <dbReference type="ARBA" id="ARBA00006178"/>
    </source>
</evidence>
<dbReference type="Proteomes" id="UP000492821">
    <property type="component" value="Unassembled WGS sequence"/>
</dbReference>
<feature type="domain" description="TAFH" evidence="7">
    <location>
        <begin position="259"/>
        <end position="354"/>
    </location>
</feature>
<dbReference type="InterPro" id="IPR007900">
    <property type="entry name" value="TAF4_C"/>
</dbReference>
<accession>A0A7E4UZ89</accession>
<dbReference type="InterPro" id="IPR037249">
    <property type="entry name" value="TAFH/NHR1_dom_sf"/>
</dbReference>
<dbReference type="Pfam" id="PF05236">
    <property type="entry name" value="TAF4"/>
    <property type="match status" value="1"/>
</dbReference>
<dbReference type="AlphaFoldDB" id="A0A7E4UZ89"/>
<evidence type="ECO:0000256" key="4">
    <source>
        <dbReference type="ARBA" id="ARBA00023163"/>
    </source>
</evidence>
<dbReference type="GO" id="GO:0003677">
    <property type="term" value="F:DNA binding"/>
    <property type="evidence" value="ECO:0007669"/>
    <property type="project" value="TreeGrafter"/>
</dbReference>
<dbReference type="Pfam" id="PF07531">
    <property type="entry name" value="TAFH"/>
    <property type="match status" value="1"/>
</dbReference>
<name>A0A7E4UZ89_PANRE</name>
<feature type="compositionally biased region" description="Low complexity" evidence="6">
    <location>
        <begin position="237"/>
        <end position="253"/>
    </location>
</feature>
<dbReference type="PANTHER" id="PTHR15138:SF14">
    <property type="entry name" value="TRANSCRIPTION INITIATION FACTOR TFIID SUBUNIT 4"/>
    <property type="match status" value="1"/>
</dbReference>